<name>A0A081XN80_STRTO</name>
<dbReference type="AlphaFoldDB" id="A0A081XN80"/>
<keyword evidence="3" id="KW-1185">Reference proteome</keyword>
<reference evidence="2 3" key="1">
    <citation type="submission" date="2014-02" db="EMBL/GenBank/DDBJ databases">
        <title>The genome announcement of Streptomyces toyocaensis NRRL15009.</title>
        <authorList>
            <person name="Hong H.-J."/>
            <person name="Kwun M.J."/>
        </authorList>
    </citation>
    <scope>NUCLEOTIDE SEQUENCE [LARGE SCALE GENOMIC DNA]</scope>
    <source>
        <strain evidence="2 3">NRRL 15009</strain>
    </source>
</reference>
<dbReference type="RefSeq" id="WP_037937052.1">
    <property type="nucleotide sequence ID" value="NZ_JBFADL010000035.1"/>
</dbReference>
<sequence length="172" mass="17775">MKRILSVLAATTAAMGALLTPASAAGQPLAPKVTVAADADGETRAWAAANPQEAVAQATECGGNYNTLVYIDGNLPGDVNGDDGSMAAYAGGGLLCVIFKNETPGNANYMFLQACPGTTASSACGTDDGYYSKYAGPLYISQGTHGCWTASYKMKTEAEDRYLINGKRSYSC</sequence>
<evidence type="ECO:0000313" key="3">
    <source>
        <dbReference type="Proteomes" id="UP000028341"/>
    </source>
</evidence>
<comment type="caution">
    <text evidence="2">The sequence shown here is derived from an EMBL/GenBank/DDBJ whole genome shotgun (WGS) entry which is preliminary data.</text>
</comment>
<evidence type="ECO:0000256" key="1">
    <source>
        <dbReference type="SAM" id="SignalP"/>
    </source>
</evidence>
<dbReference type="OrthoDB" id="4217055at2"/>
<feature type="chain" id="PRO_5001766826" evidence="1">
    <location>
        <begin position="25"/>
        <end position="172"/>
    </location>
</feature>
<proteinExistence type="predicted"/>
<dbReference type="Proteomes" id="UP000028341">
    <property type="component" value="Unassembled WGS sequence"/>
</dbReference>
<gene>
    <name evidence="2" type="ORF">BU52_22540</name>
</gene>
<keyword evidence="1" id="KW-0732">Signal</keyword>
<organism evidence="2 3">
    <name type="scientific">Streptomyces toyocaensis</name>
    <dbReference type="NCBI Taxonomy" id="55952"/>
    <lineage>
        <taxon>Bacteria</taxon>
        <taxon>Bacillati</taxon>
        <taxon>Actinomycetota</taxon>
        <taxon>Actinomycetes</taxon>
        <taxon>Kitasatosporales</taxon>
        <taxon>Streptomycetaceae</taxon>
        <taxon>Streptomyces</taxon>
    </lineage>
</organism>
<protein>
    <submittedName>
        <fullName evidence="2">Uncharacterized protein</fullName>
    </submittedName>
</protein>
<accession>A0A081XN80</accession>
<feature type="signal peptide" evidence="1">
    <location>
        <begin position="1"/>
        <end position="24"/>
    </location>
</feature>
<dbReference type="EMBL" id="JFCB01000021">
    <property type="protein sequence ID" value="KES05003.1"/>
    <property type="molecule type" value="Genomic_DNA"/>
</dbReference>
<evidence type="ECO:0000313" key="2">
    <source>
        <dbReference type="EMBL" id="KES05003.1"/>
    </source>
</evidence>